<protein>
    <submittedName>
        <fullName evidence="1">Uncharacterized protein</fullName>
    </submittedName>
</protein>
<comment type="caution">
    <text evidence="1">The sequence shown here is derived from an EMBL/GenBank/DDBJ whole genome shotgun (WGS) entry which is preliminary data.</text>
</comment>
<accession>A0AAD4ZD71</accession>
<proteinExistence type="predicted"/>
<evidence type="ECO:0000313" key="1">
    <source>
        <dbReference type="EMBL" id="KAI5341286.1"/>
    </source>
</evidence>
<gene>
    <name evidence="1" type="ORF">L3X38_020560</name>
</gene>
<keyword evidence="2" id="KW-1185">Reference proteome</keyword>
<dbReference type="Proteomes" id="UP001054821">
    <property type="component" value="Chromosome 3"/>
</dbReference>
<sequence length="86" mass="9547">MIFQRRLIARSSNSFLAQAQVQCNGCQGWSSDGSKHNTYVLALEEQQRCLNFATDNECCCKGLPDLSSLLVFILGEMLSLDSITIN</sequence>
<name>A0AAD4ZD71_PRUDU</name>
<dbReference type="EMBL" id="JAJFAZ020000003">
    <property type="protein sequence ID" value="KAI5341286.1"/>
    <property type="molecule type" value="Genomic_DNA"/>
</dbReference>
<reference evidence="1 2" key="1">
    <citation type="journal article" date="2022" name="G3 (Bethesda)">
        <title>Whole-genome sequence and methylome profiling of the almond [Prunus dulcis (Mill.) D.A. Webb] cultivar 'Nonpareil'.</title>
        <authorList>
            <person name="D'Amico-Willman K.M."/>
            <person name="Ouma W.Z."/>
            <person name="Meulia T."/>
            <person name="Sideli G.M."/>
            <person name="Gradziel T.M."/>
            <person name="Fresnedo-Ramirez J."/>
        </authorList>
    </citation>
    <scope>NUCLEOTIDE SEQUENCE [LARGE SCALE GENOMIC DNA]</scope>
    <source>
        <strain evidence="1">Clone GOH B32 T37-40</strain>
    </source>
</reference>
<evidence type="ECO:0000313" key="2">
    <source>
        <dbReference type="Proteomes" id="UP001054821"/>
    </source>
</evidence>
<organism evidence="1 2">
    <name type="scientific">Prunus dulcis</name>
    <name type="common">Almond</name>
    <name type="synonym">Amygdalus dulcis</name>
    <dbReference type="NCBI Taxonomy" id="3755"/>
    <lineage>
        <taxon>Eukaryota</taxon>
        <taxon>Viridiplantae</taxon>
        <taxon>Streptophyta</taxon>
        <taxon>Embryophyta</taxon>
        <taxon>Tracheophyta</taxon>
        <taxon>Spermatophyta</taxon>
        <taxon>Magnoliopsida</taxon>
        <taxon>eudicotyledons</taxon>
        <taxon>Gunneridae</taxon>
        <taxon>Pentapetalae</taxon>
        <taxon>rosids</taxon>
        <taxon>fabids</taxon>
        <taxon>Rosales</taxon>
        <taxon>Rosaceae</taxon>
        <taxon>Amygdaloideae</taxon>
        <taxon>Amygdaleae</taxon>
        <taxon>Prunus</taxon>
    </lineage>
</organism>
<dbReference type="AlphaFoldDB" id="A0AAD4ZD71"/>